<reference evidence="13" key="1">
    <citation type="journal article" date="2023" name="Mol. Phylogenet. Evol.">
        <title>Genome-scale phylogeny and comparative genomics of the fungal order Sordariales.</title>
        <authorList>
            <person name="Hensen N."/>
            <person name="Bonometti L."/>
            <person name="Westerberg I."/>
            <person name="Brannstrom I.O."/>
            <person name="Guillou S."/>
            <person name="Cros-Aarteil S."/>
            <person name="Calhoun S."/>
            <person name="Haridas S."/>
            <person name="Kuo A."/>
            <person name="Mondo S."/>
            <person name="Pangilinan J."/>
            <person name="Riley R."/>
            <person name="LaButti K."/>
            <person name="Andreopoulos B."/>
            <person name="Lipzen A."/>
            <person name="Chen C."/>
            <person name="Yan M."/>
            <person name="Daum C."/>
            <person name="Ng V."/>
            <person name="Clum A."/>
            <person name="Steindorff A."/>
            <person name="Ohm R.A."/>
            <person name="Martin F."/>
            <person name="Silar P."/>
            <person name="Natvig D.O."/>
            <person name="Lalanne C."/>
            <person name="Gautier V."/>
            <person name="Ament-Velasquez S.L."/>
            <person name="Kruys A."/>
            <person name="Hutchinson M.I."/>
            <person name="Powell A.J."/>
            <person name="Barry K."/>
            <person name="Miller A.N."/>
            <person name="Grigoriev I.V."/>
            <person name="Debuchy R."/>
            <person name="Gladieux P."/>
            <person name="Hiltunen Thoren M."/>
            <person name="Johannesson H."/>
        </authorList>
    </citation>
    <scope>NUCLEOTIDE SEQUENCE</scope>
    <source>
        <strain evidence="13">PSN293</strain>
    </source>
</reference>
<feature type="transmembrane region" description="Helical" evidence="10">
    <location>
        <begin position="222"/>
        <end position="239"/>
    </location>
</feature>
<keyword evidence="10" id="KW-1133">Transmembrane helix</keyword>
<feature type="domain" description="CFEM" evidence="12">
    <location>
        <begin position="29"/>
        <end position="87"/>
    </location>
</feature>
<dbReference type="GO" id="GO:0098552">
    <property type="term" value="C:side of membrane"/>
    <property type="evidence" value="ECO:0007669"/>
    <property type="project" value="UniProtKB-KW"/>
</dbReference>
<protein>
    <recommendedName>
        <fullName evidence="12">CFEM domain-containing protein</fullName>
    </recommendedName>
</protein>
<keyword evidence="8" id="KW-0449">Lipoprotein</keyword>
<evidence type="ECO:0000256" key="10">
    <source>
        <dbReference type="SAM" id="Phobius"/>
    </source>
</evidence>
<dbReference type="AlphaFoldDB" id="A0AAN6Y5F5"/>
<feature type="region of interest" description="Disordered" evidence="9">
    <location>
        <begin position="112"/>
        <end position="220"/>
    </location>
</feature>
<organism evidence="13 14">
    <name type="scientific">Rhypophila decipiens</name>
    <dbReference type="NCBI Taxonomy" id="261697"/>
    <lineage>
        <taxon>Eukaryota</taxon>
        <taxon>Fungi</taxon>
        <taxon>Dikarya</taxon>
        <taxon>Ascomycota</taxon>
        <taxon>Pezizomycotina</taxon>
        <taxon>Sordariomycetes</taxon>
        <taxon>Sordariomycetidae</taxon>
        <taxon>Sordariales</taxon>
        <taxon>Naviculisporaceae</taxon>
        <taxon>Rhypophila</taxon>
    </lineage>
</organism>
<keyword evidence="14" id="KW-1185">Reference proteome</keyword>
<accession>A0AAN6Y5F5</accession>
<reference evidence="13" key="2">
    <citation type="submission" date="2023-05" db="EMBL/GenBank/DDBJ databases">
        <authorList>
            <consortium name="Lawrence Berkeley National Laboratory"/>
            <person name="Steindorff A."/>
            <person name="Hensen N."/>
            <person name="Bonometti L."/>
            <person name="Westerberg I."/>
            <person name="Brannstrom I.O."/>
            <person name="Guillou S."/>
            <person name="Cros-Aarteil S."/>
            <person name="Calhoun S."/>
            <person name="Haridas S."/>
            <person name="Kuo A."/>
            <person name="Mondo S."/>
            <person name="Pangilinan J."/>
            <person name="Riley R."/>
            <person name="Labutti K."/>
            <person name="Andreopoulos B."/>
            <person name="Lipzen A."/>
            <person name="Chen C."/>
            <person name="Yanf M."/>
            <person name="Daum C."/>
            <person name="Ng V."/>
            <person name="Clum A."/>
            <person name="Ohm R."/>
            <person name="Martin F."/>
            <person name="Silar P."/>
            <person name="Natvig D."/>
            <person name="Lalanne C."/>
            <person name="Gautier V."/>
            <person name="Ament-Velasquez S.L."/>
            <person name="Kruys A."/>
            <person name="Hutchinson M.I."/>
            <person name="Powell A.J."/>
            <person name="Barry K."/>
            <person name="Miller A.N."/>
            <person name="Grigoriev I.V."/>
            <person name="Debuchy R."/>
            <person name="Gladieux P."/>
            <person name="Thoren M.H."/>
            <person name="Johannesson H."/>
        </authorList>
    </citation>
    <scope>NUCLEOTIDE SEQUENCE</scope>
    <source>
        <strain evidence="13">PSN293</strain>
    </source>
</reference>
<evidence type="ECO:0000256" key="6">
    <source>
        <dbReference type="ARBA" id="ARBA00022729"/>
    </source>
</evidence>
<keyword evidence="10" id="KW-0812">Transmembrane</keyword>
<feature type="chain" id="PRO_5042955418" description="CFEM domain-containing protein" evidence="11">
    <location>
        <begin position="27"/>
        <end position="240"/>
    </location>
</feature>
<sequence>MAPLLTRLALIGLAVVLFIFADHASATFDFPRCVKKCMGKTDVCPKLRPKCVCQTEDKFLSAVLDCMASQCPDDLRDADDSFIGIMEKGCKVARRPLDDKILERAEEYANKLYTNKFQPPQATDKPTITDDAPPAKETEKPTPIATTSTESESPTEAASPSTSSEAAQTNDRGPPNTAAVAPNTPPAPTTPPANSEGTSNQGDGSPFDIGGPNRSGASKGQVAGFIASAVLPLAAAILFL</sequence>
<dbReference type="Proteomes" id="UP001301769">
    <property type="component" value="Unassembled WGS sequence"/>
</dbReference>
<dbReference type="Pfam" id="PF05730">
    <property type="entry name" value="CFEM"/>
    <property type="match status" value="1"/>
</dbReference>
<evidence type="ECO:0000256" key="3">
    <source>
        <dbReference type="ARBA" id="ARBA00010031"/>
    </source>
</evidence>
<gene>
    <name evidence="13" type="ORF">QBC37DRAFT_287300</name>
</gene>
<feature type="signal peptide" evidence="11">
    <location>
        <begin position="1"/>
        <end position="26"/>
    </location>
</feature>
<dbReference type="GO" id="GO:0005576">
    <property type="term" value="C:extracellular region"/>
    <property type="evidence" value="ECO:0007669"/>
    <property type="project" value="UniProtKB-SubCell"/>
</dbReference>
<keyword evidence="5" id="KW-0325">Glycoprotein</keyword>
<evidence type="ECO:0000256" key="8">
    <source>
        <dbReference type="ARBA" id="ARBA00023288"/>
    </source>
</evidence>
<dbReference type="InterPro" id="IPR008427">
    <property type="entry name" value="Extracellular_membr_CFEM_dom"/>
</dbReference>
<keyword evidence="6 11" id="KW-0732">Signal</keyword>
<feature type="compositionally biased region" description="Low complexity" evidence="9">
    <location>
        <begin position="141"/>
        <end position="167"/>
    </location>
</feature>
<evidence type="ECO:0000256" key="5">
    <source>
        <dbReference type="ARBA" id="ARBA00022622"/>
    </source>
</evidence>
<name>A0AAN6Y5F5_9PEZI</name>
<evidence type="ECO:0000256" key="2">
    <source>
        <dbReference type="ARBA" id="ARBA00004613"/>
    </source>
</evidence>
<proteinExistence type="inferred from homology"/>
<keyword evidence="4" id="KW-0964">Secreted</keyword>
<evidence type="ECO:0000256" key="9">
    <source>
        <dbReference type="SAM" id="MobiDB-lite"/>
    </source>
</evidence>
<keyword evidence="10" id="KW-0472">Membrane</keyword>
<evidence type="ECO:0000256" key="1">
    <source>
        <dbReference type="ARBA" id="ARBA00004589"/>
    </source>
</evidence>
<evidence type="ECO:0000313" key="14">
    <source>
        <dbReference type="Proteomes" id="UP001301769"/>
    </source>
</evidence>
<evidence type="ECO:0000256" key="7">
    <source>
        <dbReference type="ARBA" id="ARBA00023157"/>
    </source>
</evidence>
<comment type="similarity">
    <text evidence="3">Belongs to the RBT5 family.</text>
</comment>
<evidence type="ECO:0000256" key="4">
    <source>
        <dbReference type="ARBA" id="ARBA00022525"/>
    </source>
</evidence>
<dbReference type="EMBL" id="MU858120">
    <property type="protein sequence ID" value="KAK4212834.1"/>
    <property type="molecule type" value="Genomic_DNA"/>
</dbReference>
<keyword evidence="5" id="KW-0336">GPI-anchor</keyword>
<feature type="compositionally biased region" description="Polar residues" evidence="9">
    <location>
        <begin position="112"/>
        <end position="126"/>
    </location>
</feature>
<comment type="caution">
    <text evidence="13">The sequence shown here is derived from an EMBL/GenBank/DDBJ whole genome shotgun (WGS) entry which is preliminary data.</text>
</comment>
<comment type="subcellular location">
    <subcellularLocation>
        <location evidence="1">Membrane</location>
        <topology evidence="1">Lipid-anchor</topology>
        <topology evidence="1">GPI-anchor</topology>
    </subcellularLocation>
    <subcellularLocation>
        <location evidence="2">Secreted</location>
    </subcellularLocation>
</comment>
<evidence type="ECO:0000256" key="11">
    <source>
        <dbReference type="SAM" id="SignalP"/>
    </source>
</evidence>
<evidence type="ECO:0000313" key="13">
    <source>
        <dbReference type="EMBL" id="KAK4212834.1"/>
    </source>
</evidence>
<evidence type="ECO:0000259" key="12">
    <source>
        <dbReference type="Pfam" id="PF05730"/>
    </source>
</evidence>
<keyword evidence="7" id="KW-1015">Disulfide bond</keyword>